<comment type="caution">
    <text evidence="3">The sequence shown here is derived from an EMBL/GenBank/DDBJ whole genome shotgun (WGS) entry which is preliminary data.</text>
</comment>
<organism evidence="3 4">
    <name type="scientific">Mucilaginibacter pallidiroseus</name>
    <dbReference type="NCBI Taxonomy" id="2599295"/>
    <lineage>
        <taxon>Bacteria</taxon>
        <taxon>Pseudomonadati</taxon>
        <taxon>Bacteroidota</taxon>
        <taxon>Sphingobacteriia</taxon>
        <taxon>Sphingobacteriales</taxon>
        <taxon>Sphingobacteriaceae</taxon>
        <taxon>Mucilaginibacter</taxon>
    </lineage>
</organism>
<dbReference type="PANTHER" id="PTHR34047">
    <property type="entry name" value="NUCLEAR INTRON MATURASE 1, MITOCHONDRIAL-RELATED"/>
    <property type="match status" value="1"/>
</dbReference>
<dbReference type="AlphaFoldDB" id="A0A563U845"/>
<feature type="domain" description="Reverse transcriptase" evidence="2">
    <location>
        <begin position="1"/>
        <end position="384"/>
    </location>
</feature>
<evidence type="ECO:0000313" key="4">
    <source>
        <dbReference type="Proteomes" id="UP000320042"/>
    </source>
</evidence>
<comment type="similarity">
    <text evidence="1">Belongs to the bacterial reverse transcriptase family.</text>
</comment>
<dbReference type="SUPFAM" id="SSF56672">
    <property type="entry name" value="DNA/RNA polymerases"/>
    <property type="match status" value="1"/>
</dbReference>
<gene>
    <name evidence="3" type="ORF">FPZ43_13715</name>
</gene>
<proteinExistence type="inferred from homology"/>
<name>A0A563U845_9SPHI</name>
<protein>
    <recommendedName>
        <fullName evidence="2">Reverse transcriptase domain-containing protein</fullName>
    </recommendedName>
</protein>
<dbReference type="Pfam" id="PF00078">
    <property type="entry name" value="RVT_1"/>
    <property type="match status" value="1"/>
</dbReference>
<dbReference type="PROSITE" id="PS50878">
    <property type="entry name" value="RT_POL"/>
    <property type="match status" value="1"/>
</dbReference>
<sequence length="524" mass="61603">MKKKRKTTWLRNRGYLHLTNQINVKEERGKVLGFVRNKSEVARHAFFPLIHTNIKVRRYKLNKDGTKRGHSHDGEKTFKLRPLHYATHIDAMIFGHYGEQLQRKYLEELRETEGLTDCVTAYIQIAHPVRKGKNKGTIDFAHEVFQEIGNRAEKGCWALKYDIEKFFSNMNHRILKKAWMDLLGEYTLPADHYSVFKAATNFSFIYRDDLRMSSSNSNRRAGFDEKRLAQIRKTNVSAFFYDSSDFRETLKKGQLKVHKNNFKNNRGEVVGIPQGLPISATLANLYLLNFDKIMLAEVVKKRKGFYRRYSDDIIIVCGDTDKIELNALVDDALLESELRVSPGKNEEYYYAIKEFKGRKKLLSSLWKNGKFHPNRPLTYLGFEFYGDRTLIKSANLSKFYRRMIVAVKSRTKRAFSAAYSGQKSNTALFNRRLYRLYTDIDLDKKTVRRSFKKLVPNQFGEFVYSVIRKDNEFRSNYFKYGERASEIMGTNTISMQTRRHRTIFKKAVKKYAELYSRRCNLEKD</sequence>
<evidence type="ECO:0000256" key="1">
    <source>
        <dbReference type="ARBA" id="ARBA00034120"/>
    </source>
</evidence>
<keyword evidence="4" id="KW-1185">Reference proteome</keyword>
<dbReference type="RefSeq" id="WP_146382494.1">
    <property type="nucleotide sequence ID" value="NZ_VOEJ01000006.1"/>
</dbReference>
<dbReference type="OrthoDB" id="9780724at2"/>
<dbReference type="InterPro" id="IPR051083">
    <property type="entry name" value="GrpII_Intron_Splice-Mob/Def"/>
</dbReference>
<evidence type="ECO:0000313" key="3">
    <source>
        <dbReference type="EMBL" id="TWR27527.1"/>
    </source>
</evidence>
<dbReference type="InterPro" id="IPR043502">
    <property type="entry name" value="DNA/RNA_pol_sf"/>
</dbReference>
<accession>A0A563U845</accession>
<reference evidence="3 4" key="1">
    <citation type="submission" date="2019-07" db="EMBL/GenBank/DDBJ databases">
        <authorList>
            <person name="Kim J."/>
        </authorList>
    </citation>
    <scope>NUCLEOTIDE SEQUENCE [LARGE SCALE GENOMIC DNA]</scope>
    <source>
        <strain evidence="4">dk17</strain>
    </source>
</reference>
<dbReference type="InterPro" id="IPR000477">
    <property type="entry name" value="RT_dom"/>
</dbReference>
<evidence type="ECO:0000259" key="2">
    <source>
        <dbReference type="PROSITE" id="PS50878"/>
    </source>
</evidence>
<dbReference type="EMBL" id="VOEJ01000006">
    <property type="protein sequence ID" value="TWR27527.1"/>
    <property type="molecule type" value="Genomic_DNA"/>
</dbReference>
<dbReference type="Proteomes" id="UP000320042">
    <property type="component" value="Unassembled WGS sequence"/>
</dbReference>